<comment type="caution">
    <text evidence="8">The sequence shown here is derived from an EMBL/GenBank/DDBJ whole genome shotgun (WGS) entry which is preliminary data.</text>
</comment>
<dbReference type="InterPro" id="IPR005490">
    <property type="entry name" value="LD_TPept_cat_dom"/>
</dbReference>
<dbReference type="GO" id="GO:0071555">
    <property type="term" value="P:cell wall organization"/>
    <property type="evidence" value="ECO:0007669"/>
    <property type="project" value="UniProtKB-UniRule"/>
</dbReference>
<evidence type="ECO:0000256" key="3">
    <source>
        <dbReference type="ARBA" id="ARBA00022960"/>
    </source>
</evidence>
<feature type="domain" description="L,D-TPase catalytic" evidence="7">
    <location>
        <begin position="345"/>
        <end position="465"/>
    </location>
</feature>
<dbReference type="RefSeq" id="WP_186901052.1">
    <property type="nucleotide sequence ID" value="NZ_JACOOT010000011.1"/>
</dbReference>
<dbReference type="SUPFAM" id="SSF141523">
    <property type="entry name" value="L,D-transpeptidase catalytic domain-like"/>
    <property type="match status" value="1"/>
</dbReference>
<keyword evidence="2" id="KW-0808">Transferase</keyword>
<dbReference type="AlphaFoldDB" id="A0A8I0AB04"/>
<dbReference type="EMBL" id="JACOOT010000011">
    <property type="protein sequence ID" value="MBC5650516.1"/>
    <property type="molecule type" value="Genomic_DNA"/>
</dbReference>
<evidence type="ECO:0000256" key="4">
    <source>
        <dbReference type="ARBA" id="ARBA00022984"/>
    </source>
</evidence>
<dbReference type="GO" id="GO:0016740">
    <property type="term" value="F:transferase activity"/>
    <property type="evidence" value="ECO:0007669"/>
    <property type="project" value="UniProtKB-KW"/>
</dbReference>
<keyword evidence="4 6" id="KW-0573">Peptidoglycan synthesis</keyword>
<evidence type="ECO:0000313" key="8">
    <source>
        <dbReference type="EMBL" id="MBC5650516.1"/>
    </source>
</evidence>
<dbReference type="GO" id="GO:0018104">
    <property type="term" value="P:peptidoglycan-protein cross-linking"/>
    <property type="evidence" value="ECO:0007669"/>
    <property type="project" value="TreeGrafter"/>
</dbReference>
<dbReference type="Pfam" id="PF12229">
    <property type="entry name" value="PG_binding_4"/>
    <property type="match status" value="2"/>
</dbReference>
<evidence type="ECO:0000256" key="2">
    <source>
        <dbReference type="ARBA" id="ARBA00022679"/>
    </source>
</evidence>
<feature type="active site" description="Proton donor/acceptor" evidence="6">
    <location>
        <position position="420"/>
    </location>
</feature>
<dbReference type="Gene3D" id="3.10.20.800">
    <property type="match status" value="1"/>
</dbReference>
<dbReference type="UniPathway" id="UPA00219"/>
<dbReference type="CDD" id="cd16913">
    <property type="entry name" value="YkuD_like"/>
    <property type="match status" value="1"/>
</dbReference>
<dbReference type="InterPro" id="IPR050979">
    <property type="entry name" value="LD-transpeptidase"/>
</dbReference>
<sequence length="466" mass="52124">MSKNKEKAGTGRKIVISLVVLLLLLTAGAYGYGVYYFSSHFLPGSMVNGFNCSYMTREDTESLLDQRVKAYVLAVKTMKNGQEAISAKDVDLSYVSTGIIRKLIKDQKRFTWFLAFNQNQNYDISESLSYNTEMMSQTVDALKCMQADNIVQPVDAQIQDTGDCFEIIPEVTGNALDRTKTEEVIAGAMLRGRTSVNLEEESCYLKPSVYSTDTQLQANCEKMNQLCDIIITYDFADRTETVDRTVIKNWFGYDQDGNVILDEKLVRQYVSNLGLIYDTMGQTRTFQTYDNREVEIKGGDYGWVIDQDAEVKALIEAINSGVTQVREPVYLYSGYSRGTNDIGSTYVEIDLTNQRLVFYMKGTPIVDTPIVSGNPNIDGCATPEGCYALDAKESPAVLTGEDYETNVTYWMPFAGNVGIHDATWRTEFGGNMYQWDGSHGCINVPYDKAAAIYANIEVGMPVVVYE</sequence>
<accession>A0A8I0AB04</accession>
<dbReference type="PANTHER" id="PTHR30582:SF33">
    <property type="entry name" value="EXPORTED PROTEIN"/>
    <property type="match status" value="1"/>
</dbReference>
<dbReference type="Pfam" id="PF03734">
    <property type="entry name" value="YkuD"/>
    <property type="match status" value="1"/>
</dbReference>
<dbReference type="GO" id="GO:0008360">
    <property type="term" value="P:regulation of cell shape"/>
    <property type="evidence" value="ECO:0007669"/>
    <property type="project" value="UniProtKB-UniRule"/>
</dbReference>
<dbReference type="PROSITE" id="PS52029">
    <property type="entry name" value="LD_TPASE"/>
    <property type="match status" value="1"/>
</dbReference>
<organism evidence="8 9">
    <name type="scientific">Blautia segnis</name>
    <dbReference type="NCBI Taxonomy" id="2763030"/>
    <lineage>
        <taxon>Bacteria</taxon>
        <taxon>Bacillati</taxon>
        <taxon>Bacillota</taxon>
        <taxon>Clostridia</taxon>
        <taxon>Lachnospirales</taxon>
        <taxon>Lachnospiraceae</taxon>
        <taxon>Blautia</taxon>
    </lineage>
</organism>
<keyword evidence="9" id="KW-1185">Reference proteome</keyword>
<evidence type="ECO:0000259" key="7">
    <source>
        <dbReference type="PROSITE" id="PS52029"/>
    </source>
</evidence>
<evidence type="ECO:0000313" key="9">
    <source>
        <dbReference type="Proteomes" id="UP000652847"/>
    </source>
</evidence>
<dbReference type="InterPro" id="IPR022029">
    <property type="entry name" value="YoaR-like_PG-bd"/>
</dbReference>
<reference evidence="8 9" key="1">
    <citation type="submission" date="2020-08" db="EMBL/GenBank/DDBJ databases">
        <title>Genome public.</title>
        <authorList>
            <person name="Liu C."/>
            <person name="Sun Q."/>
        </authorList>
    </citation>
    <scope>NUCLEOTIDE SEQUENCE [LARGE SCALE GENOMIC DNA]</scope>
    <source>
        <strain evidence="8 9">BX17</strain>
    </source>
</reference>
<evidence type="ECO:0000256" key="1">
    <source>
        <dbReference type="ARBA" id="ARBA00004752"/>
    </source>
</evidence>
<keyword evidence="5 6" id="KW-0961">Cell wall biogenesis/degradation</keyword>
<evidence type="ECO:0000256" key="6">
    <source>
        <dbReference type="PROSITE-ProRule" id="PRU01373"/>
    </source>
</evidence>
<dbReference type="Proteomes" id="UP000652847">
    <property type="component" value="Unassembled WGS sequence"/>
</dbReference>
<dbReference type="GO" id="GO:0071972">
    <property type="term" value="F:peptidoglycan L,D-transpeptidase activity"/>
    <property type="evidence" value="ECO:0007669"/>
    <property type="project" value="TreeGrafter"/>
</dbReference>
<dbReference type="Gene3D" id="2.40.440.10">
    <property type="entry name" value="L,D-transpeptidase catalytic domain-like"/>
    <property type="match status" value="1"/>
</dbReference>
<name>A0A8I0AB04_9FIRM</name>
<dbReference type="GO" id="GO:0005576">
    <property type="term" value="C:extracellular region"/>
    <property type="evidence" value="ECO:0007669"/>
    <property type="project" value="TreeGrafter"/>
</dbReference>
<protein>
    <submittedName>
        <fullName evidence="8">L,D-transpeptidase/peptidoglycan binding protein</fullName>
    </submittedName>
</protein>
<dbReference type="InterPro" id="IPR038063">
    <property type="entry name" value="Transpep_catalytic_dom"/>
</dbReference>
<evidence type="ECO:0000256" key="5">
    <source>
        <dbReference type="ARBA" id="ARBA00023316"/>
    </source>
</evidence>
<comment type="pathway">
    <text evidence="1 6">Cell wall biogenesis; peptidoglycan biosynthesis.</text>
</comment>
<proteinExistence type="predicted"/>
<gene>
    <name evidence="8" type="ORF">H8S54_05185</name>
</gene>
<dbReference type="PANTHER" id="PTHR30582">
    <property type="entry name" value="L,D-TRANSPEPTIDASE"/>
    <property type="match status" value="1"/>
</dbReference>
<dbReference type="InterPro" id="IPR038054">
    <property type="entry name" value="LD_TPept-like_central_sf"/>
</dbReference>
<dbReference type="SUPFAM" id="SSF143985">
    <property type="entry name" value="L,D-transpeptidase pre-catalytic domain-like"/>
    <property type="match status" value="1"/>
</dbReference>
<feature type="active site" description="Nucleophile" evidence="6">
    <location>
        <position position="441"/>
    </location>
</feature>
<keyword evidence="3 6" id="KW-0133">Cell shape</keyword>